<evidence type="ECO:0000256" key="1">
    <source>
        <dbReference type="ARBA" id="ARBA00022679"/>
    </source>
</evidence>
<evidence type="ECO:0000259" key="3">
    <source>
        <dbReference type="PROSITE" id="PS51186"/>
    </source>
</evidence>
<keyword evidence="2" id="KW-0012">Acyltransferase</keyword>
<sequence length="215" mass="25423">MNSSITIEPMQAKYHSQVSRLLVHVFRGKFQHLTTLSDDDLALFFEKLFEHLPTNPSSRRMVALQDGEVIGTICVKWKGEYDNSRKQKWFPWNNFNRFGKWNLLKMLIGLHLFKHKPEVGECYIEDVVVHPNHQGKGVGKLLLQWAFHFVHTESTLDMLSLYVSAKNPRAKQLYERLLFQRHSQSNSIVWHLLFNEMKWDYMVLELEAKRPNLTK</sequence>
<proteinExistence type="predicted"/>
<dbReference type="Gene3D" id="3.40.630.30">
    <property type="match status" value="1"/>
</dbReference>
<dbReference type="SUPFAM" id="SSF55729">
    <property type="entry name" value="Acyl-CoA N-acyltransferases (Nat)"/>
    <property type="match status" value="1"/>
</dbReference>
<dbReference type="InterPro" id="IPR000182">
    <property type="entry name" value="GNAT_dom"/>
</dbReference>
<dbReference type="PROSITE" id="PS51186">
    <property type="entry name" value="GNAT"/>
    <property type="match status" value="1"/>
</dbReference>
<accession>A0ABR9AZL2</accession>
<keyword evidence="1" id="KW-0808">Transferase</keyword>
<evidence type="ECO:0000313" key="5">
    <source>
        <dbReference type="Proteomes" id="UP000634529"/>
    </source>
</evidence>
<gene>
    <name evidence="4" type="ORF">IFO66_14630</name>
</gene>
<name>A0ABR9AZL2_9BACL</name>
<dbReference type="PANTHER" id="PTHR43877">
    <property type="entry name" value="AMINOALKYLPHOSPHONATE N-ACETYLTRANSFERASE-RELATED-RELATED"/>
    <property type="match status" value="1"/>
</dbReference>
<reference evidence="4 5" key="1">
    <citation type="submission" date="2020-09" db="EMBL/GenBank/DDBJ databases">
        <title>Paenibacillus sp. CAU 1523 isolated from sand of Haeundae Beach.</title>
        <authorList>
            <person name="Kim W."/>
        </authorList>
    </citation>
    <scope>NUCLEOTIDE SEQUENCE [LARGE SCALE GENOMIC DNA]</scope>
    <source>
        <strain evidence="4 5">CAU 1523</strain>
    </source>
</reference>
<dbReference type="Pfam" id="PF00583">
    <property type="entry name" value="Acetyltransf_1"/>
    <property type="match status" value="1"/>
</dbReference>
<feature type="domain" description="N-acetyltransferase" evidence="3">
    <location>
        <begin position="20"/>
        <end position="207"/>
    </location>
</feature>
<dbReference type="Proteomes" id="UP000634529">
    <property type="component" value="Unassembled WGS sequence"/>
</dbReference>
<dbReference type="InterPro" id="IPR016181">
    <property type="entry name" value="Acyl_CoA_acyltransferase"/>
</dbReference>
<protein>
    <submittedName>
        <fullName evidence="4">GNAT family N-acetyltransferase</fullName>
    </submittedName>
</protein>
<dbReference type="InterPro" id="IPR050832">
    <property type="entry name" value="Bact_Acetyltransf"/>
</dbReference>
<dbReference type="PANTHER" id="PTHR43877:SF1">
    <property type="entry name" value="ACETYLTRANSFERASE"/>
    <property type="match status" value="1"/>
</dbReference>
<dbReference type="EMBL" id="JACYTN010000012">
    <property type="protein sequence ID" value="MBD8499530.1"/>
    <property type="molecule type" value="Genomic_DNA"/>
</dbReference>
<evidence type="ECO:0000256" key="2">
    <source>
        <dbReference type="ARBA" id="ARBA00023315"/>
    </source>
</evidence>
<evidence type="ECO:0000313" key="4">
    <source>
        <dbReference type="EMBL" id="MBD8499530.1"/>
    </source>
</evidence>
<keyword evidence="5" id="KW-1185">Reference proteome</keyword>
<dbReference type="CDD" id="cd04301">
    <property type="entry name" value="NAT_SF"/>
    <property type="match status" value="1"/>
</dbReference>
<organism evidence="4 5">
    <name type="scientific">Paenibacillus arenosi</name>
    <dbReference type="NCBI Taxonomy" id="2774142"/>
    <lineage>
        <taxon>Bacteria</taxon>
        <taxon>Bacillati</taxon>
        <taxon>Bacillota</taxon>
        <taxon>Bacilli</taxon>
        <taxon>Bacillales</taxon>
        <taxon>Paenibacillaceae</taxon>
        <taxon>Paenibacillus</taxon>
    </lineage>
</organism>
<comment type="caution">
    <text evidence="4">The sequence shown here is derived from an EMBL/GenBank/DDBJ whole genome shotgun (WGS) entry which is preliminary data.</text>
</comment>